<proteinExistence type="predicted"/>
<gene>
    <name evidence="1" type="ORF">FHP25_04365</name>
</gene>
<dbReference type="AlphaFoldDB" id="A0A5C8PSK9"/>
<keyword evidence="2" id="KW-1185">Reference proteome</keyword>
<comment type="caution">
    <text evidence="1">The sequence shown here is derived from an EMBL/GenBank/DDBJ whole genome shotgun (WGS) entry which is preliminary data.</text>
</comment>
<evidence type="ECO:0000313" key="1">
    <source>
        <dbReference type="EMBL" id="TXL80276.1"/>
    </source>
</evidence>
<dbReference type="Proteomes" id="UP000321638">
    <property type="component" value="Unassembled WGS sequence"/>
</dbReference>
<sequence>MTTVALPCRHLDIARRGFALIAPSAMPISDAAGALGRTGEFPFAIFPIFAQADCPVHPGIGRLNGDGLARDPGLRRSYLEH</sequence>
<evidence type="ECO:0000313" key="2">
    <source>
        <dbReference type="Proteomes" id="UP000321638"/>
    </source>
</evidence>
<organism evidence="1 2">
    <name type="scientific">Vineibacter terrae</name>
    <dbReference type="NCBI Taxonomy" id="2586908"/>
    <lineage>
        <taxon>Bacteria</taxon>
        <taxon>Pseudomonadati</taxon>
        <taxon>Pseudomonadota</taxon>
        <taxon>Alphaproteobacteria</taxon>
        <taxon>Hyphomicrobiales</taxon>
        <taxon>Vineibacter</taxon>
    </lineage>
</organism>
<reference evidence="1 2" key="1">
    <citation type="submission" date="2019-06" db="EMBL/GenBank/DDBJ databases">
        <title>New taxonomy in bacterial strain CC-CFT640, isolated from vineyard.</title>
        <authorList>
            <person name="Lin S.-Y."/>
            <person name="Tsai C.-F."/>
            <person name="Young C.-C."/>
        </authorList>
    </citation>
    <scope>NUCLEOTIDE SEQUENCE [LARGE SCALE GENOMIC DNA]</scope>
    <source>
        <strain evidence="1 2">CC-CFT640</strain>
    </source>
</reference>
<dbReference type="RefSeq" id="WP_147845691.1">
    <property type="nucleotide sequence ID" value="NZ_VDUZ01000004.1"/>
</dbReference>
<name>A0A5C8PSK9_9HYPH</name>
<dbReference type="EMBL" id="VDUZ01000004">
    <property type="protein sequence ID" value="TXL80276.1"/>
    <property type="molecule type" value="Genomic_DNA"/>
</dbReference>
<accession>A0A5C8PSK9</accession>
<protein>
    <submittedName>
        <fullName evidence="1">Uncharacterized protein</fullName>
    </submittedName>
</protein>